<evidence type="ECO:0000256" key="6">
    <source>
        <dbReference type="ARBA" id="ARBA00023180"/>
    </source>
</evidence>
<evidence type="ECO:0000256" key="5">
    <source>
        <dbReference type="ARBA" id="ARBA00023136"/>
    </source>
</evidence>
<keyword evidence="2" id="KW-0813">Transport</keyword>
<dbReference type="InterPro" id="IPR020846">
    <property type="entry name" value="MFS_dom"/>
</dbReference>
<dbReference type="SUPFAM" id="SSF103473">
    <property type="entry name" value="MFS general substrate transporter"/>
    <property type="match status" value="1"/>
</dbReference>
<dbReference type="Proteomes" id="UP000562682">
    <property type="component" value="Unassembled WGS sequence"/>
</dbReference>
<feature type="transmembrane region" description="Helical" evidence="8">
    <location>
        <begin position="417"/>
        <end position="435"/>
    </location>
</feature>
<reference evidence="10 11" key="1">
    <citation type="submission" date="2020-05" db="EMBL/GenBank/DDBJ databases">
        <title>Identification and distribution of gene clusters putatively required for synthesis of sphingolipid metabolism inhibitors in phylogenetically diverse species of the filamentous fungus Fusarium.</title>
        <authorList>
            <person name="Kim H.-S."/>
            <person name="Busman M."/>
            <person name="Brown D.W."/>
            <person name="Divon H."/>
            <person name="Uhlig S."/>
            <person name="Proctor R.H."/>
        </authorList>
    </citation>
    <scope>NUCLEOTIDE SEQUENCE [LARGE SCALE GENOMIC DNA]</scope>
    <source>
        <strain evidence="10 11">NRRL 25311</strain>
    </source>
</reference>
<sequence length="566" mass="62292">MARSRQMTAANREAAGRNERPLPPFPAKQMFVLACCRICEPIAFMSIFPYIYYMIQDFNITDDSNKISVYAGMVTSAFTLAEFSTGVLWGRLSDKIGRKPVLLFGLLGTALSVLVFGFAPSLPVALFARALGGLLNGNIGVLQTTVAELVTVKEHQPRAYTIMPMVWCIGSIVGPMIGGALARPCISYPEIFARGTIWDRYPYLLPNLFSAATVFFGVIIGLLFLDETHAEKKSQRDRGREIGDYLASWFGGVASCNGRGRSPEKQALLDGKQNAQYLSTSVRPGSAHSDEALPAYRSQENSPRLAPQPDTQSLNEAPLEPIVVRKSKTFTKPVIMNIISYGILAFHTMTFDQLFPVFLSTKRPEHPVHDLPFKFTDGFGLETKMIGVIMSVQGLYSLFSNYLIVPPVTRRLGSLRLFRILAFSYFALYLVTPYLVLLPESMRMPAIYLLVIWKCTFSTMAYPSNAILLANSAPSKQVLGTINGIAASTASLCRALGPTLSGLLYSWGLQTGYSGLAWWFSGLVTIVGAYLSSQITEGGPQDDMLPEEDPLLDEGLFTDYDEEESV</sequence>
<evidence type="ECO:0000313" key="11">
    <source>
        <dbReference type="Proteomes" id="UP000562682"/>
    </source>
</evidence>
<keyword evidence="4 8" id="KW-1133">Transmembrane helix</keyword>
<dbReference type="Pfam" id="PF07690">
    <property type="entry name" value="MFS_1"/>
    <property type="match status" value="1"/>
</dbReference>
<dbReference type="CDD" id="cd17330">
    <property type="entry name" value="MFS_SLC46_TetA_like"/>
    <property type="match status" value="1"/>
</dbReference>
<keyword evidence="6" id="KW-0325">Glycoprotein</keyword>
<dbReference type="GO" id="GO:0022857">
    <property type="term" value="F:transmembrane transporter activity"/>
    <property type="evidence" value="ECO:0007669"/>
    <property type="project" value="InterPro"/>
</dbReference>
<evidence type="ECO:0000256" key="7">
    <source>
        <dbReference type="SAM" id="MobiDB-lite"/>
    </source>
</evidence>
<feature type="region of interest" description="Disordered" evidence="7">
    <location>
        <begin position="295"/>
        <end position="318"/>
    </location>
</feature>
<evidence type="ECO:0000313" key="10">
    <source>
        <dbReference type="EMBL" id="KAF5682252.1"/>
    </source>
</evidence>
<keyword evidence="11" id="KW-1185">Reference proteome</keyword>
<comment type="subcellular location">
    <subcellularLocation>
        <location evidence="1">Membrane</location>
        <topology evidence="1">Multi-pass membrane protein</topology>
    </subcellularLocation>
</comment>
<feature type="region of interest" description="Disordered" evidence="7">
    <location>
        <begin position="1"/>
        <end position="21"/>
    </location>
</feature>
<feature type="transmembrane region" description="Helical" evidence="8">
    <location>
        <begin position="385"/>
        <end position="405"/>
    </location>
</feature>
<dbReference type="InterPro" id="IPR036259">
    <property type="entry name" value="MFS_trans_sf"/>
</dbReference>
<accession>A0A8H5U9Q3</accession>
<feature type="transmembrane region" description="Helical" evidence="8">
    <location>
        <begin position="447"/>
        <end position="470"/>
    </location>
</feature>
<keyword evidence="5 8" id="KW-0472">Membrane</keyword>
<feature type="region of interest" description="Disordered" evidence="7">
    <location>
        <begin position="538"/>
        <end position="566"/>
    </location>
</feature>
<feature type="transmembrane region" description="Helical" evidence="8">
    <location>
        <begin position="162"/>
        <end position="183"/>
    </location>
</feature>
<dbReference type="GO" id="GO:0016020">
    <property type="term" value="C:membrane"/>
    <property type="evidence" value="ECO:0007669"/>
    <property type="project" value="UniProtKB-SubCell"/>
</dbReference>
<gene>
    <name evidence="10" type="ORF">FDENT_7739</name>
</gene>
<dbReference type="PANTHER" id="PTHR23504:SF15">
    <property type="entry name" value="MAJOR FACILITATOR SUPERFAMILY (MFS) PROFILE DOMAIN-CONTAINING PROTEIN"/>
    <property type="match status" value="1"/>
</dbReference>
<protein>
    <submittedName>
        <fullName evidence="10">Tetracycline resistance protein</fullName>
    </submittedName>
</protein>
<evidence type="ECO:0000256" key="4">
    <source>
        <dbReference type="ARBA" id="ARBA00022989"/>
    </source>
</evidence>
<evidence type="ECO:0000256" key="1">
    <source>
        <dbReference type="ARBA" id="ARBA00004141"/>
    </source>
</evidence>
<organism evidence="10 11">
    <name type="scientific">Fusarium denticulatum</name>
    <dbReference type="NCBI Taxonomy" id="48507"/>
    <lineage>
        <taxon>Eukaryota</taxon>
        <taxon>Fungi</taxon>
        <taxon>Dikarya</taxon>
        <taxon>Ascomycota</taxon>
        <taxon>Pezizomycotina</taxon>
        <taxon>Sordariomycetes</taxon>
        <taxon>Hypocreomycetidae</taxon>
        <taxon>Hypocreales</taxon>
        <taxon>Nectriaceae</taxon>
        <taxon>Fusarium</taxon>
        <taxon>Fusarium fujikuroi species complex</taxon>
    </lineage>
</organism>
<proteinExistence type="predicted"/>
<evidence type="ECO:0000259" key="9">
    <source>
        <dbReference type="PROSITE" id="PS50850"/>
    </source>
</evidence>
<feature type="transmembrane region" description="Helical" evidence="8">
    <location>
        <begin position="126"/>
        <end position="150"/>
    </location>
</feature>
<dbReference type="InterPro" id="IPR011701">
    <property type="entry name" value="MFS"/>
</dbReference>
<feature type="domain" description="Major facilitator superfamily (MFS) profile" evidence="9">
    <location>
        <begin position="29"/>
        <end position="540"/>
    </location>
</feature>
<dbReference type="EMBL" id="JAAOAK010000221">
    <property type="protein sequence ID" value="KAF5682252.1"/>
    <property type="molecule type" value="Genomic_DNA"/>
</dbReference>
<feature type="transmembrane region" description="Helical" evidence="8">
    <location>
        <begin position="203"/>
        <end position="225"/>
    </location>
</feature>
<feature type="transmembrane region" description="Helical" evidence="8">
    <location>
        <begin position="334"/>
        <end position="355"/>
    </location>
</feature>
<feature type="transmembrane region" description="Helical" evidence="8">
    <location>
        <begin position="30"/>
        <end position="55"/>
    </location>
</feature>
<dbReference type="PROSITE" id="PS50850">
    <property type="entry name" value="MFS"/>
    <property type="match status" value="1"/>
</dbReference>
<evidence type="ECO:0000256" key="3">
    <source>
        <dbReference type="ARBA" id="ARBA00022692"/>
    </source>
</evidence>
<dbReference type="Gene3D" id="1.20.1250.20">
    <property type="entry name" value="MFS general substrate transporter like domains"/>
    <property type="match status" value="1"/>
</dbReference>
<evidence type="ECO:0000256" key="2">
    <source>
        <dbReference type="ARBA" id="ARBA00022448"/>
    </source>
</evidence>
<name>A0A8H5U9Q3_9HYPO</name>
<evidence type="ECO:0000256" key="8">
    <source>
        <dbReference type="SAM" id="Phobius"/>
    </source>
</evidence>
<feature type="transmembrane region" description="Helical" evidence="8">
    <location>
        <begin position="67"/>
        <end position="89"/>
    </location>
</feature>
<feature type="transmembrane region" description="Helical" evidence="8">
    <location>
        <begin position="101"/>
        <end position="120"/>
    </location>
</feature>
<dbReference type="PANTHER" id="PTHR23504">
    <property type="entry name" value="MAJOR FACILITATOR SUPERFAMILY DOMAIN-CONTAINING PROTEIN 10"/>
    <property type="match status" value="1"/>
</dbReference>
<keyword evidence="3 8" id="KW-0812">Transmembrane</keyword>
<dbReference type="AlphaFoldDB" id="A0A8H5U9Q3"/>
<comment type="caution">
    <text evidence="10">The sequence shown here is derived from an EMBL/GenBank/DDBJ whole genome shotgun (WGS) entry which is preliminary data.</text>
</comment>